<organism evidence="2 3">
    <name type="scientific">Roseococcus pinisoli</name>
    <dbReference type="NCBI Taxonomy" id="2835040"/>
    <lineage>
        <taxon>Bacteria</taxon>
        <taxon>Pseudomonadati</taxon>
        <taxon>Pseudomonadota</taxon>
        <taxon>Alphaproteobacteria</taxon>
        <taxon>Acetobacterales</taxon>
        <taxon>Roseomonadaceae</taxon>
        <taxon>Roseococcus</taxon>
    </lineage>
</organism>
<dbReference type="SUPFAM" id="SSF109604">
    <property type="entry name" value="HD-domain/PDEase-like"/>
    <property type="match status" value="1"/>
</dbReference>
<dbReference type="InterPro" id="IPR037522">
    <property type="entry name" value="HD_GYP_dom"/>
</dbReference>
<feature type="domain" description="HD-GYP" evidence="1">
    <location>
        <begin position="40"/>
        <end position="236"/>
    </location>
</feature>
<sequence length="261" mass="28401">MPFPAPTRDAHPGGEAALSWLSEGFGAFGGLQVDGFGERVSLALEARTRSLLDRLHHHHADSAIHSFRVAEITMGMWRLAPDILGSAETALLGSLLHDVGKIFVPRSILSSRRLLTERERDIVSSHSTLGAELLQEMGFPAPIVAIAAGHHERWAGDGYPTGRPACDQLPIVRAVAVADAFDAMTDVRRAYRAPLNWSEALQETAACAGTHFEPLAAQILAESLERDGRGQFHRDQIHAWPDLPGHALRAPHLDLQLLNLP</sequence>
<dbReference type="Gene3D" id="1.10.3210.10">
    <property type="entry name" value="Hypothetical protein af1432"/>
    <property type="match status" value="1"/>
</dbReference>
<accession>A0ABS5QGU2</accession>
<evidence type="ECO:0000259" key="1">
    <source>
        <dbReference type="PROSITE" id="PS51832"/>
    </source>
</evidence>
<dbReference type="NCBIfam" id="TIGR00277">
    <property type="entry name" value="HDIG"/>
    <property type="match status" value="1"/>
</dbReference>
<protein>
    <submittedName>
        <fullName evidence="2">HD domain-containing protein</fullName>
    </submittedName>
</protein>
<dbReference type="InterPro" id="IPR003607">
    <property type="entry name" value="HD/PDEase_dom"/>
</dbReference>
<reference evidence="2 3" key="1">
    <citation type="submission" date="2021-05" db="EMBL/GenBank/DDBJ databases">
        <title>Roseococcus sp. XZZS9, whole genome shotgun sequencing project.</title>
        <authorList>
            <person name="Zhao G."/>
            <person name="Shen L."/>
        </authorList>
    </citation>
    <scope>NUCLEOTIDE SEQUENCE [LARGE SCALE GENOMIC DNA]</scope>
    <source>
        <strain evidence="2 3">XZZS9</strain>
    </source>
</reference>
<dbReference type="EMBL" id="JAHCDA010000002">
    <property type="protein sequence ID" value="MBS7811773.1"/>
    <property type="molecule type" value="Genomic_DNA"/>
</dbReference>
<dbReference type="Pfam" id="PF13487">
    <property type="entry name" value="HD_5"/>
    <property type="match status" value="1"/>
</dbReference>
<evidence type="ECO:0000313" key="2">
    <source>
        <dbReference type="EMBL" id="MBS7811773.1"/>
    </source>
</evidence>
<dbReference type="PANTHER" id="PTHR43155:SF2">
    <property type="entry name" value="CYCLIC DI-GMP PHOSPHODIESTERASE PA4108"/>
    <property type="match status" value="1"/>
</dbReference>
<dbReference type="InterPro" id="IPR006675">
    <property type="entry name" value="HDIG_dom"/>
</dbReference>
<dbReference type="PANTHER" id="PTHR43155">
    <property type="entry name" value="CYCLIC DI-GMP PHOSPHODIESTERASE PA4108-RELATED"/>
    <property type="match status" value="1"/>
</dbReference>
<proteinExistence type="predicted"/>
<keyword evidence="3" id="KW-1185">Reference proteome</keyword>
<evidence type="ECO:0000313" key="3">
    <source>
        <dbReference type="Proteomes" id="UP000766336"/>
    </source>
</evidence>
<dbReference type="PROSITE" id="PS51832">
    <property type="entry name" value="HD_GYP"/>
    <property type="match status" value="1"/>
</dbReference>
<dbReference type="CDD" id="cd00077">
    <property type="entry name" value="HDc"/>
    <property type="match status" value="1"/>
</dbReference>
<dbReference type="Proteomes" id="UP000766336">
    <property type="component" value="Unassembled WGS sequence"/>
</dbReference>
<dbReference type="SMART" id="SM00471">
    <property type="entry name" value="HDc"/>
    <property type="match status" value="1"/>
</dbReference>
<comment type="caution">
    <text evidence="2">The sequence shown here is derived from an EMBL/GenBank/DDBJ whole genome shotgun (WGS) entry which is preliminary data.</text>
</comment>
<name>A0ABS5QGU2_9PROT</name>
<gene>
    <name evidence="2" type="ORF">KHU32_12560</name>
</gene>
<dbReference type="RefSeq" id="WP_213670423.1">
    <property type="nucleotide sequence ID" value="NZ_JAHCDA010000002.1"/>
</dbReference>